<dbReference type="Pfam" id="PF10025">
    <property type="entry name" value="DUF2267"/>
    <property type="match status" value="1"/>
</dbReference>
<accession>A0ABY8D2S4</accession>
<dbReference type="InterPro" id="IPR018727">
    <property type="entry name" value="DUF2267"/>
</dbReference>
<reference evidence="1 2" key="1">
    <citation type="submission" date="2023-03" db="EMBL/GenBank/DDBJ databases">
        <authorList>
            <person name="Kaur S."/>
            <person name="Espinosa-Saiz D."/>
            <person name="Velazquez E."/>
            <person name="Menendez E."/>
            <person name="diCenzo G.C."/>
        </authorList>
    </citation>
    <scope>NUCLEOTIDE SEQUENCE [LARGE SCALE GENOMIC DNA]</scope>
    <source>
        <strain evidence="1 2">LMG 27395</strain>
    </source>
</reference>
<evidence type="ECO:0000313" key="1">
    <source>
        <dbReference type="EMBL" id="WEX85191.1"/>
    </source>
</evidence>
<organism evidence="1 2">
    <name type="scientific">Sinorhizobium numidicum</name>
    <dbReference type="NCBI Taxonomy" id="680248"/>
    <lineage>
        <taxon>Bacteria</taxon>
        <taxon>Pseudomonadati</taxon>
        <taxon>Pseudomonadota</taxon>
        <taxon>Alphaproteobacteria</taxon>
        <taxon>Hyphomicrobiales</taxon>
        <taxon>Rhizobiaceae</taxon>
        <taxon>Sinorhizobium/Ensifer group</taxon>
        <taxon>Sinorhizobium</taxon>
    </lineage>
</organism>
<dbReference type="InterPro" id="IPR038282">
    <property type="entry name" value="DUF2267_sf"/>
</dbReference>
<dbReference type="Proteomes" id="UP001235547">
    <property type="component" value="Chromosome 1"/>
</dbReference>
<evidence type="ECO:0000313" key="2">
    <source>
        <dbReference type="Proteomes" id="UP001235547"/>
    </source>
</evidence>
<name>A0ABY8D2S4_9HYPH</name>
<dbReference type="EMBL" id="CP120371">
    <property type="protein sequence ID" value="WEX85191.1"/>
    <property type="molecule type" value="Genomic_DNA"/>
</dbReference>
<proteinExistence type="predicted"/>
<protein>
    <submittedName>
        <fullName evidence="1">DUF2267 domain-containing protein</fullName>
    </submittedName>
</protein>
<dbReference type="Gene3D" id="1.10.490.110">
    <property type="entry name" value="Uncharacterized conserved protein DUF2267"/>
    <property type="match status" value="1"/>
</dbReference>
<keyword evidence="2" id="KW-1185">Reference proteome</keyword>
<sequence>MHGQAIICAGTSAHRSGSTGIDHQQRESIISASGVAVFDRTVQITNTWLGEIIEHQGPDRQRALHILSAVLHTLRDRLPADLSAHLSAQPPLLMRGTYYDEYEPSKQPAQSRTLDGPLAQVKDELAFTLPVDAKEAVQTLFHVLSHHLDPGEVRKIRESLPRMCGLSGQTRPSVSSPAKREVMHLPCRRESCWGEISGVYILTEEPNVIVRDPG</sequence>
<dbReference type="RefSeq" id="WP_280736104.1">
    <property type="nucleotide sequence ID" value="NZ_CP120368.1"/>
</dbReference>
<gene>
    <name evidence="1" type="ORF">PYH38_004602</name>
</gene>